<gene>
    <name evidence="2" type="ORF">BJ508DRAFT_337011</name>
</gene>
<feature type="compositionally biased region" description="Basic and acidic residues" evidence="1">
    <location>
        <begin position="60"/>
        <end position="79"/>
    </location>
</feature>
<evidence type="ECO:0000313" key="2">
    <source>
        <dbReference type="EMBL" id="RPA70605.1"/>
    </source>
</evidence>
<dbReference type="EMBL" id="ML120208">
    <property type="protein sequence ID" value="RPA70605.1"/>
    <property type="molecule type" value="Genomic_DNA"/>
</dbReference>
<keyword evidence="3" id="KW-1185">Reference proteome</keyword>
<protein>
    <submittedName>
        <fullName evidence="2">Uncharacterized protein</fullName>
    </submittedName>
</protein>
<feature type="compositionally biased region" description="Acidic residues" evidence="1">
    <location>
        <begin position="93"/>
        <end position="106"/>
    </location>
</feature>
<accession>A0A3N4H6Q5</accession>
<reference evidence="2 3" key="1">
    <citation type="journal article" date="2018" name="Nat. Ecol. Evol.">
        <title>Pezizomycetes genomes reveal the molecular basis of ectomycorrhizal truffle lifestyle.</title>
        <authorList>
            <person name="Murat C."/>
            <person name="Payen T."/>
            <person name="Noel B."/>
            <person name="Kuo A."/>
            <person name="Morin E."/>
            <person name="Chen J."/>
            <person name="Kohler A."/>
            <person name="Krizsan K."/>
            <person name="Balestrini R."/>
            <person name="Da Silva C."/>
            <person name="Montanini B."/>
            <person name="Hainaut M."/>
            <person name="Levati E."/>
            <person name="Barry K.W."/>
            <person name="Belfiori B."/>
            <person name="Cichocki N."/>
            <person name="Clum A."/>
            <person name="Dockter R.B."/>
            <person name="Fauchery L."/>
            <person name="Guy J."/>
            <person name="Iotti M."/>
            <person name="Le Tacon F."/>
            <person name="Lindquist E.A."/>
            <person name="Lipzen A."/>
            <person name="Malagnac F."/>
            <person name="Mello A."/>
            <person name="Molinier V."/>
            <person name="Miyauchi S."/>
            <person name="Poulain J."/>
            <person name="Riccioni C."/>
            <person name="Rubini A."/>
            <person name="Sitrit Y."/>
            <person name="Splivallo R."/>
            <person name="Traeger S."/>
            <person name="Wang M."/>
            <person name="Zifcakova L."/>
            <person name="Wipf D."/>
            <person name="Zambonelli A."/>
            <person name="Paolocci F."/>
            <person name="Nowrousian M."/>
            <person name="Ottonello S."/>
            <person name="Baldrian P."/>
            <person name="Spatafora J.W."/>
            <person name="Henrissat B."/>
            <person name="Nagy L.G."/>
            <person name="Aury J.M."/>
            <person name="Wincker P."/>
            <person name="Grigoriev I.V."/>
            <person name="Bonfante P."/>
            <person name="Martin F.M."/>
        </authorList>
    </citation>
    <scope>NUCLEOTIDE SEQUENCE [LARGE SCALE GENOMIC DNA]</scope>
    <source>
        <strain evidence="2 3">RN42</strain>
    </source>
</reference>
<sequence length="388" mass="43793">MSPDNHSERDIHRRTNDSRAGHKGDYADERDARPQPQPIALDAESLAALTDAIIARIGDRLPKRAEETQSDAPQKEKEVPAPQTDAPQKETEDPASEEESEEETEMTEEKKKLSVRRDAIKAGRGFMDATLKEAIEKQVVNHIDALYALARNNKVDPAIVLAEAGFNEWYALSPEGPGTRKGISTPWTVFSKERSQDDDMKLPKTDNITERNKALAERQALLSKEYQKIKAENGQEYADLKAKAQKATDDKIDRYRDTLWDGSEAKEPLWSAVEARKLRDENIKRFHEDMANWVLLLDRQQCDVVCLFADRTDAVYRRQYATHMGEAFVSRFLTPLHVDAAGLDGYVRELSLEKLFVLLSDILAYGGEEGLRAFGTFSKAPRTDDLAC</sequence>
<dbReference type="AlphaFoldDB" id="A0A3N4H6Q5"/>
<name>A0A3N4H6Q5_ASCIM</name>
<proteinExistence type="predicted"/>
<feature type="region of interest" description="Disordered" evidence="1">
    <location>
        <begin position="1"/>
        <end position="44"/>
    </location>
</feature>
<evidence type="ECO:0000313" key="3">
    <source>
        <dbReference type="Proteomes" id="UP000275078"/>
    </source>
</evidence>
<organism evidence="2 3">
    <name type="scientific">Ascobolus immersus RN42</name>
    <dbReference type="NCBI Taxonomy" id="1160509"/>
    <lineage>
        <taxon>Eukaryota</taxon>
        <taxon>Fungi</taxon>
        <taxon>Dikarya</taxon>
        <taxon>Ascomycota</taxon>
        <taxon>Pezizomycotina</taxon>
        <taxon>Pezizomycetes</taxon>
        <taxon>Pezizales</taxon>
        <taxon>Ascobolaceae</taxon>
        <taxon>Ascobolus</taxon>
    </lineage>
</organism>
<feature type="compositionally biased region" description="Basic and acidic residues" evidence="1">
    <location>
        <begin position="1"/>
        <end position="33"/>
    </location>
</feature>
<feature type="region of interest" description="Disordered" evidence="1">
    <location>
        <begin position="60"/>
        <end position="114"/>
    </location>
</feature>
<dbReference type="Proteomes" id="UP000275078">
    <property type="component" value="Unassembled WGS sequence"/>
</dbReference>
<evidence type="ECO:0000256" key="1">
    <source>
        <dbReference type="SAM" id="MobiDB-lite"/>
    </source>
</evidence>